<protein>
    <submittedName>
        <fullName evidence="2">Uncharacterized protein</fullName>
    </submittedName>
</protein>
<evidence type="ECO:0000256" key="1">
    <source>
        <dbReference type="SAM" id="MobiDB-lite"/>
    </source>
</evidence>
<feature type="region of interest" description="Disordered" evidence="1">
    <location>
        <begin position="25"/>
        <end position="119"/>
    </location>
</feature>
<dbReference type="AlphaFoldDB" id="A0A6A4W101"/>
<keyword evidence="3" id="KW-1185">Reference proteome</keyword>
<dbReference type="EMBL" id="VIIS01001403">
    <property type="protein sequence ID" value="KAF0298899.1"/>
    <property type="molecule type" value="Genomic_DNA"/>
</dbReference>
<proteinExistence type="predicted"/>
<feature type="compositionally biased region" description="Low complexity" evidence="1">
    <location>
        <begin position="65"/>
        <end position="79"/>
    </location>
</feature>
<name>A0A6A4W101_AMPAM</name>
<feature type="compositionally biased region" description="Pro residues" evidence="1">
    <location>
        <begin position="107"/>
        <end position="119"/>
    </location>
</feature>
<feature type="compositionally biased region" description="Basic and acidic residues" evidence="1">
    <location>
        <begin position="28"/>
        <end position="43"/>
    </location>
</feature>
<accession>A0A6A4W101</accession>
<evidence type="ECO:0000313" key="3">
    <source>
        <dbReference type="Proteomes" id="UP000440578"/>
    </source>
</evidence>
<organism evidence="2 3">
    <name type="scientific">Amphibalanus amphitrite</name>
    <name type="common">Striped barnacle</name>
    <name type="synonym">Balanus amphitrite</name>
    <dbReference type="NCBI Taxonomy" id="1232801"/>
    <lineage>
        <taxon>Eukaryota</taxon>
        <taxon>Metazoa</taxon>
        <taxon>Ecdysozoa</taxon>
        <taxon>Arthropoda</taxon>
        <taxon>Crustacea</taxon>
        <taxon>Multicrustacea</taxon>
        <taxon>Cirripedia</taxon>
        <taxon>Thoracica</taxon>
        <taxon>Thoracicalcarea</taxon>
        <taxon>Balanomorpha</taxon>
        <taxon>Balanoidea</taxon>
        <taxon>Balanidae</taxon>
        <taxon>Amphibalaninae</taxon>
        <taxon>Amphibalanus</taxon>
    </lineage>
</organism>
<sequence>MRLHEKNTMPVKMLESQCSEDFLVQMGLKHDSSGARGSGDSRRSATGPPPADSASVAQPADGSTAAEPAAAVDAAGVPEQRSELDTEPDPDGAAAGQHDGQGGEEQPPGPGETAPPPAE</sequence>
<evidence type="ECO:0000313" key="2">
    <source>
        <dbReference type="EMBL" id="KAF0298899.1"/>
    </source>
</evidence>
<gene>
    <name evidence="2" type="ORF">FJT64_003756</name>
</gene>
<reference evidence="2 3" key="1">
    <citation type="submission" date="2019-07" db="EMBL/GenBank/DDBJ databases">
        <title>Draft genome assembly of a fouling barnacle, Amphibalanus amphitrite (Darwin, 1854): The first reference genome for Thecostraca.</title>
        <authorList>
            <person name="Kim W."/>
        </authorList>
    </citation>
    <scope>NUCLEOTIDE SEQUENCE [LARGE SCALE GENOMIC DNA]</scope>
    <source>
        <strain evidence="2">SNU_AA5</strain>
        <tissue evidence="2">Soma without cirri and trophi</tissue>
    </source>
</reference>
<comment type="caution">
    <text evidence="2">The sequence shown here is derived from an EMBL/GenBank/DDBJ whole genome shotgun (WGS) entry which is preliminary data.</text>
</comment>
<dbReference type="Proteomes" id="UP000440578">
    <property type="component" value="Unassembled WGS sequence"/>
</dbReference>